<evidence type="ECO:0000313" key="1">
    <source>
        <dbReference type="EMBL" id="KAJ1174665.1"/>
    </source>
</evidence>
<organism evidence="1 2">
    <name type="scientific">Pleurodeles waltl</name>
    <name type="common">Iberian ribbed newt</name>
    <dbReference type="NCBI Taxonomy" id="8319"/>
    <lineage>
        <taxon>Eukaryota</taxon>
        <taxon>Metazoa</taxon>
        <taxon>Chordata</taxon>
        <taxon>Craniata</taxon>
        <taxon>Vertebrata</taxon>
        <taxon>Euteleostomi</taxon>
        <taxon>Amphibia</taxon>
        <taxon>Batrachia</taxon>
        <taxon>Caudata</taxon>
        <taxon>Salamandroidea</taxon>
        <taxon>Salamandridae</taxon>
        <taxon>Pleurodelinae</taxon>
        <taxon>Pleurodeles</taxon>
    </lineage>
</organism>
<proteinExistence type="predicted"/>
<name>A0AAV7TE27_PLEWA</name>
<comment type="caution">
    <text evidence="1">The sequence shown here is derived from an EMBL/GenBank/DDBJ whole genome shotgun (WGS) entry which is preliminary data.</text>
</comment>
<sequence>MLAAKKLHRTEAAASRDSLPEPGVNLGALMLRIQKSRTSTDAKIYNVTLREDKIASNLRIVGLPEKKATENVADYVEMLLKMLLGTYHVFPSSRWSKHFDPTLGPFRPTIAYLFQYKDRNTALRLA</sequence>
<dbReference type="AlphaFoldDB" id="A0AAV7TE27"/>
<keyword evidence="2" id="KW-1185">Reference proteome</keyword>
<reference evidence="1" key="1">
    <citation type="journal article" date="2022" name="bioRxiv">
        <title>Sequencing and chromosome-scale assembly of the giantPleurodeles waltlgenome.</title>
        <authorList>
            <person name="Brown T."/>
            <person name="Elewa A."/>
            <person name="Iarovenko S."/>
            <person name="Subramanian E."/>
            <person name="Araus A.J."/>
            <person name="Petzold A."/>
            <person name="Susuki M."/>
            <person name="Suzuki K.-i.T."/>
            <person name="Hayashi T."/>
            <person name="Toyoda A."/>
            <person name="Oliveira C."/>
            <person name="Osipova E."/>
            <person name="Leigh N.D."/>
            <person name="Simon A."/>
            <person name="Yun M.H."/>
        </authorList>
    </citation>
    <scope>NUCLEOTIDE SEQUENCE</scope>
    <source>
        <strain evidence="1">20211129_DDA</strain>
        <tissue evidence="1">Liver</tissue>
    </source>
</reference>
<protein>
    <submittedName>
        <fullName evidence="1">Uncharacterized protein</fullName>
    </submittedName>
</protein>
<evidence type="ECO:0000313" key="2">
    <source>
        <dbReference type="Proteomes" id="UP001066276"/>
    </source>
</evidence>
<dbReference type="Proteomes" id="UP001066276">
    <property type="component" value="Chromosome 4_1"/>
</dbReference>
<accession>A0AAV7TE27</accession>
<gene>
    <name evidence="1" type="ORF">NDU88_006485</name>
</gene>
<dbReference type="EMBL" id="JANPWB010000007">
    <property type="protein sequence ID" value="KAJ1174665.1"/>
    <property type="molecule type" value="Genomic_DNA"/>
</dbReference>